<dbReference type="AlphaFoldDB" id="A0ABD6XSB1"/>
<dbReference type="Proteomes" id="UP000245996">
    <property type="component" value="Unassembled WGS sequence"/>
</dbReference>
<accession>A0ABD6XSB1</accession>
<evidence type="ECO:0000313" key="2">
    <source>
        <dbReference type="Proteomes" id="UP000245996"/>
    </source>
</evidence>
<protein>
    <submittedName>
        <fullName evidence="1">Uncharacterized protein</fullName>
    </submittedName>
</protein>
<organism evidence="1 2">
    <name type="scientific">Enterobacter agglomerans</name>
    <name type="common">Erwinia herbicola</name>
    <name type="synonym">Pantoea agglomerans</name>
    <dbReference type="NCBI Taxonomy" id="549"/>
    <lineage>
        <taxon>Bacteria</taxon>
        <taxon>Pseudomonadati</taxon>
        <taxon>Pseudomonadota</taxon>
        <taxon>Gammaproteobacteria</taxon>
        <taxon>Enterobacterales</taxon>
        <taxon>Erwiniaceae</taxon>
        <taxon>Pantoea</taxon>
        <taxon>Pantoea agglomerans group</taxon>
    </lineage>
</organism>
<name>A0ABD6XSB1_ENTAG</name>
<proteinExistence type="predicted"/>
<comment type="caution">
    <text evidence="1">The sequence shown here is derived from an EMBL/GenBank/DDBJ whole genome shotgun (WGS) entry which is preliminary data.</text>
</comment>
<dbReference type="RefSeq" id="WP_109651266.1">
    <property type="nucleotide sequence ID" value="NZ_CP134725.1"/>
</dbReference>
<reference evidence="1 2" key="1">
    <citation type="submission" date="2018-05" db="EMBL/GenBank/DDBJ databases">
        <title>Genomic Encyclopedia of Type Strains, Phase IV (KMG-V): Genome sequencing to study the core and pangenomes of soil and plant-associated prokaryotes.</title>
        <authorList>
            <person name="Whitman W."/>
        </authorList>
    </citation>
    <scope>NUCLEOTIDE SEQUENCE [LARGE SCALE GENOMIC DNA]</scope>
    <source>
        <strain evidence="1 2">PNG 92-11</strain>
    </source>
</reference>
<dbReference type="EMBL" id="QGHE01000002">
    <property type="protein sequence ID" value="PWJ81797.1"/>
    <property type="molecule type" value="Genomic_DNA"/>
</dbReference>
<sequence length="78" mass="9279">MKHELWTNEEGLELFCLAGPQGESACKMLEPDYRLMWTCDADSHLEAMNKYYALSNWEEYQTDFPELDSKTYKEMGWE</sequence>
<gene>
    <name evidence="1" type="ORF">C7430_102122</name>
</gene>
<evidence type="ECO:0000313" key="1">
    <source>
        <dbReference type="EMBL" id="PWJ81797.1"/>
    </source>
</evidence>